<dbReference type="EMBL" id="AP024412">
    <property type="protein sequence ID" value="BCR36319.1"/>
    <property type="molecule type" value="Genomic_DNA"/>
</dbReference>
<dbReference type="Proteomes" id="UP000620133">
    <property type="component" value="Chromosome"/>
</dbReference>
<evidence type="ECO:0000313" key="2">
    <source>
        <dbReference type="Proteomes" id="UP000620133"/>
    </source>
</evidence>
<dbReference type="AlphaFoldDB" id="A0A7U9THN0"/>
<accession>A0A7U9THN0</accession>
<organism evidence="1 2">
    <name type="scientific">Mariniplasma anaerobium</name>
    <dbReference type="NCBI Taxonomy" id="2735436"/>
    <lineage>
        <taxon>Bacteria</taxon>
        <taxon>Bacillati</taxon>
        <taxon>Mycoplasmatota</taxon>
        <taxon>Mollicutes</taxon>
        <taxon>Acholeplasmatales</taxon>
        <taxon>Acholeplasmataceae</taxon>
        <taxon>Mariniplasma</taxon>
    </lineage>
</organism>
<dbReference type="KEGG" id="manr:MPAN_012120"/>
<protein>
    <submittedName>
        <fullName evidence="1">Uncharacterized protein</fullName>
    </submittedName>
</protein>
<evidence type="ECO:0000313" key="1">
    <source>
        <dbReference type="EMBL" id="BCR36319.1"/>
    </source>
</evidence>
<proteinExistence type="predicted"/>
<keyword evidence="2" id="KW-1185">Reference proteome</keyword>
<sequence length="50" mass="5396">MGKVFLNTMELDLTKAVLEVGVGTGKIAINVVPYCRSFTGILILELVKSI</sequence>
<name>A0A7U9THN0_9MOLU</name>
<reference evidence="1" key="1">
    <citation type="submission" date="2021-01" db="EMBL/GenBank/DDBJ databases">
        <title>Draft genome sequence of Acholeplasmataceae bacterium strain Mahy22.</title>
        <authorList>
            <person name="Watanabe M."/>
            <person name="Kojima H."/>
            <person name="Fukui M."/>
        </authorList>
    </citation>
    <scope>NUCLEOTIDE SEQUENCE</scope>
    <source>
        <strain evidence="1">Mahy22</strain>
    </source>
</reference>
<gene>
    <name evidence="1" type="ORF">MPAN_012120</name>
</gene>